<dbReference type="SUPFAM" id="SSF55811">
    <property type="entry name" value="Nudix"/>
    <property type="match status" value="1"/>
</dbReference>
<keyword evidence="8" id="KW-0460">Magnesium</keyword>
<evidence type="ECO:0000256" key="1">
    <source>
        <dbReference type="ARBA" id="ARBA00001946"/>
    </source>
</evidence>
<dbReference type="GO" id="GO:0044715">
    <property type="term" value="F:8-oxo-dGDP phosphatase activity"/>
    <property type="evidence" value="ECO:0007669"/>
    <property type="project" value="TreeGrafter"/>
</dbReference>
<dbReference type="InterPro" id="IPR047127">
    <property type="entry name" value="MutT-like"/>
</dbReference>
<dbReference type="PANTHER" id="PTHR47707">
    <property type="entry name" value="8-OXO-DGTP DIPHOSPHATASE"/>
    <property type="match status" value="1"/>
</dbReference>
<keyword evidence="5" id="KW-0479">Metal-binding</keyword>
<accession>A0A238VCI7</accession>
<evidence type="ECO:0000259" key="13">
    <source>
        <dbReference type="PROSITE" id="PS51462"/>
    </source>
</evidence>
<dbReference type="CDD" id="cd03425">
    <property type="entry name" value="NUDIX_MutT_NudA_like"/>
    <property type="match status" value="1"/>
</dbReference>
<evidence type="ECO:0000256" key="3">
    <source>
        <dbReference type="ARBA" id="ARBA00022457"/>
    </source>
</evidence>
<evidence type="ECO:0000256" key="7">
    <source>
        <dbReference type="ARBA" id="ARBA00022801"/>
    </source>
</evidence>
<dbReference type="Proteomes" id="UP000198348">
    <property type="component" value="Unassembled WGS sequence"/>
</dbReference>
<dbReference type="InterPro" id="IPR020476">
    <property type="entry name" value="Nudix_hydrolase"/>
</dbReference>
<dbReference type="GO" id="GO:0035539">
    <property type="term" value="F:8-oxo-7,8-dihydrodeoxyguanosine triphosphate pyrophosphatase activity"/>
    <property type="evidence" value="ECO:0007669"/>
    <property type="project" value="UniProtKB-EC"/>
</dbReference>
<keyword evidence="3" id="KW-0515">Mutator protein</keyword>
<evidence type="ECO:0000256" key="2">
    <source>
        <dbReference type="ARBA" id="ARBA00005582"/>
    </source>
</evidence>
<dbReference type="InterPro" id="IPR015797">
    <property type="entry name" value="NUDIX_hydrolase-like_dom_sf"/>
</dbReference>
<evidence type="ECO:0000256" key="5">
    <source>
        <dbReference type="ARBA" id="ARBA00022723"/>
    </source>
</evidence>
<evidence type="ECO:0000256" key="6">
    <source>
        <dbReference type="ARBA" id="ARBA00022763"/>
    </source>
</evidence>
<dbReference type="GO" id="GO:0046872">
    <property type="term" value="F:metal ion binding"/>
    <property type="evidence" value="ECO:0007669"/>
    <property type="project" value="UniProtKB-KW"/>
</dbReference>
<dbReference type="InterPro" id="IPR020084">
    <property type="entry name" value="NUDIX_hydrolase_CS"/>
</dbReference>
<evidence type="ECO:0000256" key="4">
    <source>
        <dbReference type="ARBA" id="ARBA00022705"/>
    </source>
</evidence>
<dbReference type="AlphaFoldDB" id="A0A238VCI7"/>
<feature type="domain" description="Nudix hydrolase" evidence="13">
    <location>
        <begin position="5"/>
        <end position="131"/>
    </location>
</feature>
<comment type="similarity">
    <text evidence="2 12">Belongs to the Nudix hydrolase family.</text>
</comment>
<proteinExistence type="inferred from homology"/>
<dbReference type="PRINTS" id="PR00502">
    <property type="entry name" value="NUDIXFAMILY"/>
</dbReference>
<keyword evidence="7 12" id="KW-0378">Hydrolase</keyword>
<comment type="catalytic activity">
    <reaction evidence="10">
        <text>8-oxo-dGTP + H2O = 8-oxo-dGMP + diphosphate + H(+)</text>
        <dbReference type="Rhea" id="RHEA:31575"/>
        <dbReference type="ChEBI" id="CHEBI:15377"/>
        <dbReference type="ChEBI" id="CHEBI:15378"/>
        <dbReference type="ChEBI" id="CHEBI:33019"/>
        <dbReference type="ChEBI" id="CHEBI:63224"/>
        <dbReference type="ChEBI" id="CHEBI:77896"/>
        <dbReference type="EC" id="3.6.1.55"/>
    </reaction>
</comment>
<evidence type="ECO:0000256" key="11">
    <source>
        <dbReference type="ARBA" id="ARBA00038905"/>
    </source>
</evidence>
<protein>
    <recommendedName>
        <fullName evidence="11">8-oxo-dGTP diphosphatase</fullName>
        <ecNumber evidence="11">3.6.1.55</ecNumber>
    </recommendedName>
</protein>
<evidence type="ECO:0000256" key="8">
    <source>
        <dbReference type="ARBA" id="ARBA00022842"/>
    </source>
</evidence>
<dbReference type="GO" id="GO:0006260">
    <property type="term" value="P:DNA replication"/>
    <property type="evidence" value="ECO:0007669"/>
    <property type="project" value="UniProtKB-KW"/>
</dbReference>
<keyword evidence="6" id="KW-0227">DNA damage</keyword>
<dbReference type="GO" id="GO:0006281">
    <property type="term" value="P:DNA repair"/>
    <property type="evidence" value="ECO:0007669"/>
    <property type="project" value="UniProtKB-KW"/>
</dbReference>
<dbReference type="GO" id="GO:0008413">
    <property type="term" value="F:8-oxo-7,8-dihydroguanosine triphosphate pyrophosphatase activity"/>
    <property type="evidence" value="ECO:0007669"/>
    <property type="project" value="TreeGrafter"/>
</dbReference>
<evidence type="ECO:0000313" key="15">
    <source>
        <dbReference type="Proteomes" id="UP000198348"/>
    </source>
</evidence>
<organism evidence="14 15">
    <name type="scientific">Haloechinothrix alba</name>
    <dbReference type="NCBI Taxonomy" id="664784"/>
    <lineage>
        <taxon>Bacteria</taxon>
        <taxon>Bacillati</taxon>
        <taxon>Actinomycetota</taxon>
        <taxon>Actinomycetes</taxon>
        <taxon>Pseudonocardiales</taxon>
        <taxon>Pseudonocardiaceae</taxon>
        <taxon>Haloechinothrix</taxon>
    </lineage>
</organism>
<name>A0A238VCI7_9PSEU</name>
<dbReference type="GO" id="GO:0044716">
    <property type="term" value="F:8-oxo-GDP phosphatase activity"/>
    <property type="evidence" value="ECO:0007669"/>
    <property type="project" value="TreeGrafter"/>
</dbReference>
<dbReference type="Pfam" id="PF00293">
    <property type="entry name" value="NUDIX"/>
    <property type="match status" value="1"/>
</dbReference>
<dbReference type="EC" id="3.6.1.55" evidence="11"/>
<comment type="cofactor">
    <cofactor evidence="1">
        <name>Mg(2+)</name>
        <dbReference type="ChEBI" id="CHEBI:18420"/>
    </cofactor>
</comment>
<dbReference type="Gene3D" id="3.90.79.10">
    <property type="entry name" value="Nucleoside Triphosphate Pyrophosphohydrolase"/>
    <property type="match status" value="1"/>
</dbReference>
<evidence type="ECO:0000256" key="9">
    <source>
        <dbReference type="ARBA" id="ARBA00023204"/>
    </source>
</evidence>
<dbReference type="InterPro" id="IPR000086">
    <property type="entry name" value="NUDIX_hydrolase_dom"/>
</dbReference>
<keyword evidence="4" id="KW-0235">DNA replication</keyword>
<keyword evidence="9" id="KW-0234">DNA repair</keyword>
<reference evidence="15" key="1">
    <citation type="submission" date="2017-06" db="EMBL/GenBank/DDBJ databases">
        <authorList>
            <person name="Varghese N."/>
            <person name="Submissions S."/>
        </authorList>
    </citation>
    <scope>NUCLEOTIDE SEQUENCE [LARGE SCALE GENOMIC DNA]</scope>
    <source>
        <strain evidence="15">DSM 45207</strain>
    </source>
</reference>
<evidence type="ECO:0000256" key="12">
    <source>
        <dbReference type="RuleBase" id="RU003476"/>
    </source>
</evidence>
<keyword evidence="15" id="KW-1185">Reference proteome</keyword>
<evidence type="ECO:0000313" key="14">
    <source>
        <dbReference type="EMBL" id="SNR32102.1"/>
    </source>
</evidence>
<dbReference type="PROSITE" id="PS51462">
    <property type="entry name" value="NUDIX"/>
    <property type="match status" value="1"/>
</dbReference>
<dbReference type="PANTHER" id="PTHR47707:SF1">
    <property type="entry name" value="NUDIX HYDROLASE FAMILY PROTEIN"/>
    <property type="match status" value="1"/>
</dbReference>
<dbReference type="PROSITE" id="PS00893">
    <property type="entry name" value="NUDIX_BOX"/>
    <property type="match status" value="1"/>
</dbReference>
<evidence type="ECO:0000256" key="10">
    <source>
        <dbReference type="ARBA" id="ARBA00035861"/>
    </source>
</evidence>
<gene>
    <name evidence="14" type="ORF">SAMN06265360_10269</name>
</gene>
<sequence>MRVTGRDVVVGAALVRGARVLAARRSHPASLAGYWELPGGRVEPGESDGDALRRELLEELGCAVLVEHRIAQVELAPGRVLRVYAASLADPAGEPCAVEHGEIRWVPAEGLGGLAWLPADRELLPELRRMLTRAGAAGG</sequence>
<dbReference type="EMBL" id="FZNW01000002">
    <property type="protein sequence ID" value="SNR32102.1"/>
    <property type="molecule type" value="Genomic_DNA"/>
</dbReference>